<dbReference type="Pfam" id="PF00651">
    <property type="entry name" value="BTB"/>
    <property type="match status" value="1"/>
</dbReference>
<dbReference type="Proteomes" id="UP000035680">
    <property type="component" value="Unassembled WGS sequence"/>
</dbReference>
<dbReference type="CDD" id="cd18186">
    <property type="entry name" value="BTB_POZ_ZBTB_KLHL-like"/>
    <property type="match status" value="1"/>
</dbReference>
<dbReference type="AlphaFoldDB" id="A0A0K0F5N4"/>
<dbReference type="PROSITE" id="PS50097">
    <property type="entry name" value="BTB"/>
    <property type="match status" value="1"/>
</dbReference>
<sequence>MLKCIEKKPSGYRHQRISQYPQSKLSLDCIDTFKSPFFTYCVINAGDTEIKVHKVILSASSSVFFDIFKNALGESQTSFIDIEGYPVEVVKEMLRYIYKDEILNIQNMTNEILAIADWYKIR</sequence>
<accession>A0A0K0F5N4</accession>
<proteinExistence type="predicted"/>
<dbReference type="SMART" id="SM00225">
    <property type="entry name" value="BTB"/>
    <property type="match status" value="1"/>
</dbReference>
<organism evidence="2 3">
    <name type="scientific">Strongyloides venezuelensis</name>
    <name type="common">Threadworm</name>
    <dbReference type="NCBI Taxonomy" id="75913"/>
    <lineage>
        <taxon>Eukaryota</taxon>
        <taxon>Metazoa</taxon>
        <taxon>Ecdysozoa</taxon>
        <taxon>Nematoda</taxon>
        <taxon>Chromadorea</taxon>
        <taxon>Rhabditida</taxon>
        <taxon>Tylenchina</taxon>
        <taxon>Panagrolaimomorpha</taxon>
        <taxon>Strongyloidoidea</taxon>
        <taxon>Strongyloididae</taxon>
        <taxon>Strongyloides</taxon>
    </lineage>
</organism>
<feature type="domain" description="BTB" evidence="1">
    <location>
        <begin position="39"/>
        <end position="102"/>
    </location>
</feature>
<reference evidence="2" key="1">
    <citation type="submission" date="2014-07" db="EMBL/GenBank/DDBJ databases">
        <authorList>
            <person name="Martin A.A"/>
            <person name="De Silva N."/>
        </authorList>
    </citation>
    <scope>NUCLEOTIDE SEQUENCE</scope>
</reference>
<protein>
    <submittedName>
        <fullName evidence="3">Speckle-type POZ protein-like (inferred by orthology to a human protein)</fullName>
    </submittedName>
</protein>
<dbReference type="SUPFAM" id="SSF54695">
    <property type="entry name" value="POZ domain"/>
    <property type="match status" value="1"/>
</dbReference>
<evidence type="ECO:0000313" key="2">
    <source>
        <dbReference type="Proteomes" id="UP000035680"/>
    </source>
</evidence>
<dbReference type="InterPro" id="IPR011333">
    <property type="entry name" value="SKP1/BTB/POZ_sf"/>
</dbReference>
<keyword evidence="2" id="KW-1185">Reference proteome</keyword>
<name>A0A0K0F5N4_STRVS</name>
<dbReference type="Gene3D" id="3.30.710.10">
    <property type="entry name" value="Potassium Channel Kv1.1, Chain A"/>
    <property type="match status" value="1"/>
</dbReference>
<dbReference type="InterPro" id="IPR000210">
    <property type="entry name" value="BTB/POZ_dom"/>
</dbReference>
<evidence type="ECO:0000259" key="1">
    <source>
        <dbReference type="PROSITE" id="PS50097"/>
    </source>
</evidence>
<dbReference type="PANTHER" id="PTHR24413">
    <property type="entry name" value="SPECKLE-TYPE POZ PROTEIN"/>
    <property type="match status" value="1"/>
</dbReference>
<reference evidence="3" key="2">
    <citation type="submission" date="2015-08" db="UniProtKB">
        <authorList>
            <consortium name="WormBaseParasite"/>
        </authorList>
    </citation>
    <scope>IDENTIFICATION</scope>
</reference>
<dbReference type="WBParaSite" id="SVE_0412600.1">
    <property type="protein sequence ID" value="SVE_0412600.1"/>
    <property type="gene ID" value="SVE_0412600"/>
</dbReference>
<dbReference type="STRING" id="75913.A0A0K0F5N4"/>
<evidence type="ECO:0000313" key="3">
    <source>
        <dbReference type="WBParaSite" id="SVE_0412600.1"/>
    </source>
</evidence>